<proteinExistence type="predicted"/>
<evidence type="ECO:0000313" key="2">
    <source>
        <dbReference type="EMBL" id="NGX94391.1"/>
    </source>
</evidence>
<dbReference type="EMBL" id="JAAMRR010000199">
    <property type="protein sequence ID" value="NGX94391.1"/>
    <property type="molecule type" value="Genomic_DNA"/>
</dbReference>
<evidence type="ECO:0000256" key="1">
    <source>
        <dbReference type="SAM" id="SignalP"/>
    </source>
</evidence>
<protein>
    <submittedName>
        <fullName evidence="2">DUF3551 domain-containing protein</fullName>
    </submittedName>
</protein>
<evidence type="ECO:0000313" key="3">
    <source>
        <dbReference type="Proteomes" id="UP000480266"/>
    </source>
</evidence>
<feature type="chain" id="PRO_5028902432" evidence="1">
    <location>
        <begin position="29"/>
        <end position="95"/>
    </location>
</feature>
<dbReference type="Proteomes" id="UP000480266">
    <property type="component" value="Unassembled WGS sequence"/>
</dbReference>
<sequence length="95" mass="10568">MLKIDFASGFAIAAVAVLAIMPGSAAHARGDAPFCSENFGRTGMGRVCDYYTYEQCQAATSGVGGSCHVNAWYQPRQYYDPAPRRYRKPRHKHRH</sequence>
<feature type="signal peptide" evidence="1">
    <location>
        <begin position="1"/>
        <end position="28"/>
    </location>
</feature>
<keyword evidence="3" id="KW-1185">Reference proteome</keyword>
<name>A0A7C9VJN0_9BRAD</name>
<reference evidence="2" key="1">
    <citation type="submission" date="2020-02" db="EMBL/GenBank/DDBJ databases">
        <title>Draft genome sequence of Candidatus Afipia apatlaquensis IBT-C3, a potential strain for decolorization of textile dyes.</title>
        <authorList>
            <person name="Sanchez-Reyes A."/>
            <person name="Breton-Deval L."/>
            <person name="Mangelson H."/>
            <person name="Sanchez-Flores A."/>
        </authorList>
    </citation>
    <scope>NUCLEOTIDE SEQUENCE [LARGE SCALE GENOMIC DNA]</scope>
    <source>
        <strain evidence="2">IBT-C3</strain>
    </source>
</reference>
<accession>A0A7C9VJN0</accession>
<comment type="caution">
    <text evidence="2">The sequence shown here is derived from an EMBL/GenBank/DDBJ whole genome shotgun (WGS) entry which is preliminary data.</text>
</comment>
<dbReference type="AlphaFoldDB" id="A0A7C9VJN0"/>
<gene>
    <name evidence="2" type="ORF">G4V63_03870</name>
</gene>
<organism evidence="2 3">
    <name type="scientific">Candidatus Afipia apatlaquensis</name>
    <dbReference type="NCBI Taxonomy" id="2712852"/>
    <lineage>
        <taxon>Bacteria</taxon>
        <taxon>Pseudomonadati</taxon>
        <taxon>Pseudomonadota</taxon>
        <taxon>Alphaproteobacteria</taxon>
        <taxon>Hyphomicrobiales</taxon>
        <taxon>Nitrobacteraceae</taxon>
        <taxon>Afipia</taxon>
    </lineage>
</organism>
<keyword evidence="1" id="KW-0732">Signal</keyword>
<dbReference type="Pfam" id="PF12071">
    <property type="entry name" value="DUF3551"/>
    <property type="match status" value="1"/>
</dbReference>
<dbReference type="InterPro" id="IPR021937">
    <property type="entry name" value="DUF3551"/>
</dbReference>